<evidence type="ECO:0000256" key="3">
    <source>
        <dbReference type="ARBA" id="ARBA00022840"/>
    </source>
</evidence>
<dbReference type="CDD" id="cd01129">
    <property type="entry name" value="PulE-GspE-like"/>
    <property type="match status" value="1"/>
</dbReference>
<feature type="domain" description="Bacterial type II secretion system protein E" evidence="4">
    <location>
        <begin position="4"/>
        <end position="266"/>
    </location>
</feature>
<comment type="caution">
    <text evidence="5">The sequence shown here is derived from an EMBL/GenBank/DDBJ whole genome shotgun (WGS) entry which is preliminary data.</text>
</comment>
<keyword evidence="3" id="KW-0067">ATP-binding</keyword>
<dbReference type="GO" id="GO:0016887">
    <property type="term" value="F:ATP hydrolysis activity"/>
    <property type="evidence" value="ECO:0007669"/>
    <property type="project" value="TreeGrafter"/>
</dbReference>
<dbReference type="InterPro" id="IPR047667">
    <property type="entry name" value="ATPase_ComGA"/>
</dbReference>
<dbReference type="GO" id="GO:0005524">
    <property type="term" value="F:ATP binding"/>
    <property type="evidence" value="ECO:0007669"/>
    <property type="project" value="UniProtKB-KW"/>
</dbReference>
<keyword evidence="6" id="KW-1185">Reference proteome</keyword>
<name>A0A0R1P7W8_9LACO</name>
<dbReference type="Pfam" id="PF00437">
    <property type="entry name" value="T2SSE"/>
    <property type="match status" value="1"/>
</dbReference>
<dbReference type="Proteomes" id="UP000051445">
    <property type="component" value="Unassembled WGS sequence"/>
</dbReference>
<proteinExistence type="inferred from homology"/>
<gene>
    <name evidence="5" type="ORF">FD27_GL001565</name>
</gene>
<keyword evidence="2" id="KW-0547">Nucleotide-binding</keyword>
<evidence type="ECO:0000256" key="1">
    <source>
        <dbReference type="ARBA" id="ARBA00006611"/>
    </source>
</evidence>
<dbReference type="PATRIC" id="fig|1423746.3.peg.1594"/>
<evidence type="ECO:0000259" key="4">
    <source>
        <dbReference type="Pfam" id="PF00437"/>
    </source>
</evidence>
<dbReference type="EMBL" id="AZER01000004">
    <property type="protein sequence ID" value="KRL28567.1"/>
    <property type="molecule type" value="Genomic_DNA"/>
</dbReference>
<dbReference type="InterPro" id="IPR027417">
    <property type="entry name" value="P-loop_NTPase"/>
</dbReference>
<dbReference type="SUPFAM" id="SSF52540">
    <property type="entry name" value="P-loop containing nucleoside triphosphate hydrolases"/>
    <property type="match status" value="1"/>
</dbReference>
<dbReference type="GO" id="GO:0005886">
    <property type="term" value="C:plasma membrane"/>
    <property type="evidence" value="ECO:0007669"/>
    <property type="project" value="TreeGrafter"/>
</dbReference>
<protein>
    <submittedName>
        <fullName evidence="5">Competence protein ComGA</fullName>
    </submittedName>
</protein>
<reference evidence="5 6" key="1">
    <citation type="journal article" date="2015" name="Genome Announc.">
        <title>Expanding the biotechnology potential of lactobacilli through comparative genomics of 213 strains and associated genera.</title>
        <authorList>
            <person name="Sun Z."/>
            <person name="Harris H.M."/>
            <person name="McCann A."/>
            <person name="Guo C."/>
            <person name="Argimon S."/>
            <person name="Zhang W."/>
            <person name="Yang X."/>
            <person name="Jeffery I.B."/>
            <person name="Cooney J.C."/>
            <person name="Kagawa T.F."/>
            <person name="Liu W."/>
            <person name="Song Y."/>
            <person name="Salvetti E."/>
            <person name="Wrobel A."/>
            <person name="Rasinkangas P."/>
            <person name="Parkhill J."/>
            <person name="Rea M.C."/>
            <person name="O'Sullivan O."/>
            <person name="Ritari J."/>
            <person name="Douillard F.P."/>
            <person name="Paul Ross R."/>
            <person name="Yang R."/>
            <person name="Briner A.E."/>
            <person name="Felis G.E."/>
            <person name="de Vos W.M."/>
            <person name="Barrangou R."/>
            <person name="Klaenhammer T.R."/>
            <person name="Caufield P.W."/>
            <person name="Cui Y."/>
            <person name="Zhang H."/>
            <person name="O'Toole P.W."/>
        </authorList>
    </citation>
    <scope>NUCLEOTIDE SEQUENCE [LARGE SCALE GENOMIC DNA]</scope>
    <source>
        <strain evidence="5 6">DSM 13145</strain>
    </source>
</reference>
<evidence type="ECO:0000313" key="5">
    <source>
        <dbReference type="EMBL" id="KRL28567.1"/>
    </source>
</evidence>
<sequence>MDQLIADQYSDLYILPNENGYQLLAMPKNQSTWKLLKQVDAAQGRQIISFFKYCANMTTSEHRRPQGGSWRWQGRNHQPVDLRLSTIGDFLSRESLVIRFIYQLDIHQYQVAFPDQWTELQQLTVQRGLILFAGPMGSGKTTTMYRLAGEQANRHLVMTIEDPIEIRDSRFLQLQINRAAGMDYQALLTAGLRHHPNTFIIGEIRDRETAEMAIQASLSGHLVLATIHARNAKGVIARLQDLKIDHYYLDESLTGICYQRLLPLMNGQSAVLFEMLYGTQLIKQLAKPEIGGISNDWQEKLTQLQTQKQIGRETLKRFWQG</sequence>
<dbReference type="NCBIfam" id="NF041000">
    <property type="entry name" value="ATPase_ComGA"/>
    <property type="match status" value="1"/>
</dbReference>
<evidence type="ECO:0000256" key="2">
    <source>
        <dbReference type="ARBA" id="ARBA00022741"/>
    </source>
</evidence>
<dbReference type="Gene3D" id="3.30.450.90">
    <property type="match status" value="1"/>
</dbReference>
<dbReference type="STRING" id="1423746.FD27_GL001565"/>
<dbReference type="Gene3D" id="3.40.50.300">
    <property type="entry name" value="P-loop containing nucleotide triphosphate hydrolases"/>
    <property type="match status" value="1"/>
</dbReference>
<comment type="similarity">
    <text evidence="1">Belongs to the GSP E family.</text>
</comment>
<organism evidence="5 6">
    <name type="scientific">Limosilactobacillus frumenti DSM 13145</name>
    <dbReference type="NCBI Taxonomy" id="1423746"/>
    <lineage>
        <taxon>Bacteria</taxon>
        <taxon>Bacillati</taxon>
        <taxon>Bacillota</taxon>
        <taxon>Bacilli</taxon>
        <taxon>Lactobacillales</taxon>
        <taxon>Lactobacillaceae</taxon>
        <taxon>Limosilactobacillus</taxon>
    </lineage>
</organism>
<accession>A0A0R1P7W8</accession>
<dbReference type="InterPro" id="IPR001482">
    <property type="entry name" value="T2SS/T4SS_dom"/>
</dbReference>
<dbReference type="AlphaFoldDB" id="A0A0R1P7W8"/>
<evidence type="ECO:0000313" key="6">
    <source>
        <dbReference type="Proteomes" id="UP000051445"/>
    </source>
</evidence>
<dbReference type="PANTHER" id="PTHR30258">
    <property type="entry name" value="TYPE II SECRETION SYSTEM PROTEIN GSPE-RELATED"/>
    <property type="match status" value="1"/>
</dbReference>
<dbReference type="PANTHER" id="PTHR30258:SF2">
    <property type="entry name" value="COMG OPERON PROTEIN 1"/>
    <property type="match status" value="1"/>
</dbReference>